<comment type="caution">
    <text evidence="1">The sequence shown here is derived from an EMBL/GenBank/DDBJ whole genome shotgun (WGS) entry which is preliminary data.</text>
</comment>
<reference evidence="1 2" key="1">
    <citation type="journal article" date="2019" name="Int. J. Syst. Evol. Microbiol.">
        <title>Lactobacillus salitolerans sp. nov., a novel lactic acid bacterium isolated from spent mushroom substrates.</title>
        <authorList>
            <person name="Tohno M."/>
            <person name="Tanizawa Y."/>
            <person name="Kojima Y."/>
            <person name="Sakamoto M."/>
            <person name="Nakamura Y."/>
            <person name="Ohkuma M."/>
            <person name="Kobayashi H."/>
        </authorList>
    </citation>
    <scope>NUCLEOTIDE SEQUENCE [LARGE SCALE GENOMIC DNA]</scope>
    <source>
        <strain evidence="1 2">YK43</strain>
    </source>
</reference>
<dbReference type="Proteomes" id="UP000286848">
    <property type="component" value="Unassembled WGS sequence"/>
</dbReference>
<keyword evidence="2" id="KW-1185">Reference proteome</keyword>
<name>A0A401IVS2_9LACO</name>
<dbReference type="OrthoDB" id="2248799at2"/>
<proteinExistence type="predicted"/>
<organism evidence="1 2">
    <name type="scientific">Ligilactobacillus salitolerans</name>
    <dbReference type="NCBI Taxonomy" id="1808352"/>
    <lineage>
        <taxon>Bacteria</taxon>
        <taxon>Bacillati</taxon>
        <taxon>Bacillota</taxon>
        <taxon>Bacilli</taxon>
        <taxon>Lactobacillales</taxon>
        <taxon>Lactobacillaceae</taxon>
        <taxon>Ligilactobacillus</taxon>
    </lineage>
</organism>
<protein>
    <submittedName>
        <fullName evidence="1">Uncharacterized protein</fullName>
    </submittedName>
</protein>
<accession>A0A401IVS2</accession>
<evidence type="ECO:0000313" key="1">
    <source>
        <dbReference type="EMBL" id="GBG95587.1"/>
    </source>
</evidence>
<dbReference type="EMBL" id="BFFP01000041">
    <property type="protein sequence ID" value="GBG95587.1"/>
    <property type="molecule type" value="Genomic_DNA"/>
</dbReference>
<evidence type="ECO:0000313" key="2">
    <source>
        <dbReference type="Proteomes" id="UP000286848"/>
    </source>
</evidence>
<dbReference type="RefSeq" id="WP_124978007.1">
    <property type="nucleotide sequence ID" value="NZ_BFFP01000041.1"/>
</dbReference>
<gene>
    <name evidence="1" type="ORF">LFYK43_20460</name>
</gene>
<sequence length="329" mass="38069">MNNDEKTVIFQPDGTTTNIETAKAISTTARLLHFNDQLKDSLQNGIGFTQLLDTLINTDDPQELEEATLRLINYQLDSSFLVFPQQYSQADFYLIFLSRLLQQHDNEQLILQSSQQKHELYHEFPGLNAEGYFVFEVDQANENGAYYVEKQTNNRLFYLNFSRHILRINAAAVTSLLVVNYQEKFKYPVVRKFALLLIKIASLFKEDFGYDVDFNILDQSNSTYYRIIKPEMPVQALDKLFVAASKAGYMLEAGVNGEALLELTSDLVVTFGPETLSGDGSQDEWGINVKDKNEELSWFDLLFQYDFIREWYLNNLNILEIKVDPRYFD</sequence>
<dbReference type="AlphaFoldDB" id="A0A401IVS2"/>